<dbReference type="EMBL" id="FOKW01000007">
    <property type="protein sequence ID" value="SFC32462.1"/>
    <property type="molecule type" value="Genomic_DNA"/>
</dbReference>
<reference evidence="2" key="1">
    <citation type="submission" date="2016-10" db="EMBL/GenBank/DDBJ databases">
        <authorList>
            <person name="Varghese N."/>
            <person name="Submissions S."/>
        </authorList>
    </citation>
    <scope>NUCLEOTIDE SEQUENCE [LARGE SCALE GENOMIC DNA]</scope>
    <source>
        <strain evidence="2">DSM 13078</strain>
    </source>
</reference>
<dbReference type="Proteomes" id="UP000199161">
    <property type="component" value="Unassembled WGS sequence"/>
</dbReference>
<organism evidence="1 2">
    <name type="scientific">Natronobacterium haloterrestre</name>
    <name type="common">Halobiforma haloterrestris</name>
    <dbReference type="NCBI Taxonomy" id="148448"/>
    <lineage>
        <taxon>Archaea</taxon>
        <taxon>Methanobacteriati</taxon>
        <taxon>Methanobacteriota</taxon>
        <taxon>Stenosarchaea group</taxon>
        <taxon>Halobacteria</taxon>
        <taxon>Halobacteriales</taxon>
        <taxon>Natrialbaceae</taxon>
        <taxon>Natronobacterium</taxon>
    </lineage>
</organism>
<sequence>MKVFFGNILKYLKSLFNCRIAPFIVFLDEALDFISFLLELFESFLLLFDLVIDSIETHSECGLHFVSRNPTREIALDKIVHQS</sequence>
<evidence type="ECO:0000313" key="1">
    <source>
        <dbReference type="EMBL" id="SFC32462.1"/>
    </source>
</evidence>
<protein>
    <submittedName>
        <fullName evidence="1">Uncharacterized protein</fullName>
    </submittedName>
</protein>
<gene>
    <name evidence="1" type="ORF">SAMN05444422_1077</name>
</gene>
<accession>A0A1I1I9M3</accession>
<proteinExistence type="predicted"/>
<name>A0A1I1I9M3_NATHA</name>
<keyword evidence="2" id="KW-1185">Reference proteome</keyword>
<evidence type="ECO:0000313" key="2">
    <source>
        <dbReference type="Proteomes" id="UP000199161"/>
    </source>
</evidence>
<dbReference type="AlphaFoldDB" id="A0A1I1I9M3"/>